<keyword evidence="1" id="KW-0472">Membrane</keyword>
<gene>
    <name evidence="3" type="ORF">DFP95_10960</name>
</gene>
<keyword evidence="4" id="KW-1185">Reference proteome</keyword>
<feature type="transmembrane region" description="Helical" evidence="1">
    <location>
        <begin position="245"/>
        <end position="264"/>
    </location>
</feature>
<dbReference type="InterPro" id="IPR058484">
    <property type="entry name" value="DUF8171"/>
</dbReference>
<feature type="transmembrane region" description="Helical" evidence="1">
    <location>
        <begin position="80"/>
        <end position="100"/>
    </location>
</feature>
<dbReference type="EMBL" id="QRDY01000009">
    <property type="protein sequence ID" value="RED58024.1"/>
    <property type="molecule type" value="Genomic_DNA"/>
</dbReference>
<feature type="transmembrane region" description="Helical" evidence="1">
    <location>
        <begin position="203"/>
        <end position="225"/>
    </location>
</feature>
<feature type="transmembrane region" description="Helical" evidence="1">
    <location>
        <begin position="109"/>
        <end position="127"/>
    </location>
</feature>
<evidence type="ECO:0000256" key="1">
    <source>
        <dbReference type="SAM" id="Phobius"/>
    </source>
</evidence>
<dbReference type="AlphaFoldDB" id="A0A3D9I8B0"/>
<accession>A0A3D9I8B0</accession>
<organism evidence="3 4">
    <name type="scientific">Cohnella lupini</name>
    <dbReference type="NCBI Taxonomy" id="1294267"/>
    <lineage>
        <taxon>Bacteria</taxon>
        <taxon>Bacillati</taxon>
        <taxon>Bacillota</taxon>
        <taxon>Bacilli</taxon>
        <taxon>Bacillales</taxon>
        <taxon>Paenibacillaceae</taxon>
        <taxon>Cohnella</taxon>
    </lineage>
</organism>
<evidence type="ECO:0000313" key="3">
    <source>
        <dbReference type="EMBL" id="RED58024.1"/>
    </source>
</evidence>
<feature type="transmembrane region" description="Helical" evidence="1">
    <location>
        <begin position="161"/>
        <end position="182"/>
    </location>
</feature>
<sequence length="280" mass="29875">MKQTHNIMVFVLSMAVFGLSDLVTELIPDVSIGPVEIGIPYFGFVGLILVMLFNPLYAALGASFGELVFGDLLMGDFGGIGEIDGFLVLFIGLWIAGLLVKNPSNRKMIAIAGMIGIGLDQFMSGALDVMKVGFGVADLEAVEGLPESIVILELIENGVEWLVAGILFGIIPAIYMVPRMYGKIEPLMGIRPREPRDVTIGGAVGRLALVAVIVLAFAAVFAYMSEVMDGTGEWAPDFVDQFGQSFIWIGIGIAAVVALIVILLSRRNKPTGGTSISRHV</sequence>
<proteinExistence type="predicted"/>
<keyword evidence="1" id="KW-1133">Transmembrane helix</keyword>
<dbReference type="Proteomes" id="UP000256869">
    <property type="component" value="Unassembled WGS sequence"/>
</dbReference>
<comment type="caution">
    <text evidence="3">The sequence shown here is derived from an EMBL/GenBank/DDBJ whole genome shotgun (WGS) entry which is preliminary data.</text>
</comment>
<dbReference type="Pfam" id="PF26509">
    <property type="entry name" value="DUF8171"/>
    <property type="match status" value="1"/>
</dbReference>
<feature type="domain" description="DUF8171" evidence="2">
    <location>
        <begin position="8"/>
        <end position="269"/>
    </location>
</feature>
<evidence type="ECO:0000259" key="2">
    <source>
        <dbReference type="Pfam" id="PF26509"/>
    </source>
</evidence>
<name>A0A3D9I8B0_9BACL</name>
<keyword evidence="1" id="KW-0812">Transmembrane</keyword>
<evidence type="ECO:0000313" key="4">
    <source>
        <dbReference type="Proteomes" id="UP000256869"/>
    </source>
</evidence>
<feature type="transmembrane region" description="Helical" evidence="1">
    <location>
        <begin position="39"/>
        <end position="60"/>
    </location>
</feature>
<protein>
    <recommendedName>
        <fullName evidence="2">DUF8171 domain-containing protein</fullName>
    </recommendedName>
</protein>
<dbReference type="RefSeq" id="WP_220376397.1">
    <property type="nucleotide sequence ID" value="NZ_QRDY01000009.1"/>
</dbReference>
<reference evidence="3 4" key="1">
    <citation type="submission" date="2018-07" db="EMBL/GenBank/DDBJ databases">
        <title>Genomic Encyclopedia of Type Strains, Phase III (KMG-III): the genomes of soil and plant-associated and newly described type strains.</title>
        <authorList>
            <person name="Whitman W."/>
        </authorList>
    </citation>
    <scope>NUCLEOTIDE SEQUENCE [LARGE SCALE GENOMIC DNA]</scope>
    <source>
        <strain evidence="3 4">CECT 8236</strain>
    </source>
</reference>